<name>A0A1X4NIB7_9RHOB</name>
<keyword evidence="1" id="KW-0732">Signal</keyword>
<accession>A0A1X4NIB7</accession>
<keyword evidence="3" id="KW-1185">Reference proteome</keyword>
<evidence type="ECO:0000313" key="2">
    <source>
        <dbReference type="EMBL" id="OSQ48226.1"/>
    </source>
</evidence>
<feature type="signal peptide" evidence="1">
    <location>
        <begin position="1"/>
        <end position="21"/>
    </location>
</feature>
<dbReference type="OrthoDB" id="581894at2"/>
<dbReference type="Pfam" id="PF10670">
    <property type="entry name" value="DUF4198"/>
    <property type="match status" value="1"/>
</dbReference>
<sequence length="268" mass="29335">MTVRNTFLALTVALLPAPVVAHEFWIAPEAYQVPPGGPLVATLRVGENFGGAEQSYLPRNFERFDTRCGDEVAAVPGRAGDRPALNFEAPRDGLCVIIHQTRDYTLTYREWQKFVNFVEHKDFEGVLAEHAARGLPETGFVELYSRYAKSLIAVGDGAGADAEVGLETEIIAEANPYTDDVSSGFPIRVLYNGEPRADAQVELFDMAPGGEVDVTLHRTDAEGRVRLPVQPGHAYLADAVVLRPLEAKAENDPVWESLWASLTFAVPE</sequence>
<protein>
    <submittedName>
        <fullName evidence="2">Uncharacterized protein</fullName>
    </submittedName>
</protein>
<dbReference type="STRING" id="1123756.MGEO_15020"/>
<proteinExistence type="predicted"/>
<dbReference type="RefSeq" id="WP_085639577.1">
    <property type="nucleotide sequence ID" value="NZ_JFKC01000017.1"/>
</dbReference>
<evidence type="ECO:0000313" key="3">
    <source>
        <dbReference type="Proteomes" id="UP000193926"/>
    </source>
</evidence>
<dbReference type="Proteomes" id="UP000193926">
    <property type="component" value="Unassembled WGS sequence"/>
</dbReference>
<comment type="caution">
    <text evidence="2">The sequence shown here is derived from an EMBL/GenBank/DDBJ whole genome shotgun (WGS) entry which is preliminary data.</text>
</comment>
<dbReference type="EMBL" id="JFKC01000017">
    <property type="protein sequence ID" value="OSQ48226.1"/>
    <property type="molecule type" value="Genomic_DNA"/>
</dbReference>
<feature type="chain" id="PRO_5012710674" evidence="1">
    <location>
        <begin position="22"/>
        <end position="268"/>
    </location>
</feature>
<dbReference type="AlphaFoldDB" id="A0A1X4NIB7"/>
<evidence type="ECO:0000256" key="1">
    <source>
        <dbReference type="SAM" id="SignalP"/>
    </source>
</evidence>
<organism evidence="2 3">
    <name type="scientific">Marivita geojedonensis</name>
    <dbReference type="NCBI Taxonomy" id="1123756"/>
    <lineage>
        <taxon>Bacteria</taxon>
        <taxon>Pseudomonadati</taxon>
        <taxon>Pseudomonadota</taxon>
        <taxon>Alphaproteobacteria</taxon>
        <taxon>Rhodobacterales</taxon>
        <taxon>Roseobacteraceae</taxon>
        <taxon>Marivita</taxon>
    </lineage>
</organism>
<gene>
    <name evidence="2" type="ORF">MGEO_15020</name>
</gene>
<reference evidence="2 3" key="1">
    <citation type="submission" date="2014-03" db="EMBL/GenBank/DDBJ databases">
        <title>The draft genome sequence of Marivita geojedonensis KCTC 23882.</title>
        <authorList>
            <person name="Lai Q."/>
            <person name="Shao Z."/>
        </authorList>
    </citation>
    <scope>NUCLEOTIDE SEQUENCE [LARGE SCALE GENOMIC DNA]</scope>
    <source>
        <strain evidence="2 3">DPG-138</strain>
    </source>
</reference>
<dbReference type="InterPro" id="IPR019613">
    <property type="entry name" value="DUF4198"/>
</dbReference>